<organism evidence="7 8">
    <name type="scientific">Paraburkholderia caballeronis</name>
    <dbReference type="NCBI Taxonomy" id="416943"/>
    <lineage>
        <taxon>Bacteria</taxon>
        <taxon>Pseudomonadati</taxon>
        <taxon>Pseudomonadota</taxon>
        <taxon>Betaproteobacteria</taxon>
        <taxon>Burkholderiales</taxon>
        <taxon>Burkholderiaceae</taxon>
        <taxon>Paraburkholderia</taxon>
    </lineage>
</organism>
<keyword evidence="5 6" id="KW-0472">Membrane</keyword>
<keyword evidence="4 6" id="KW-1133">Transmembrane helix</keyword>
<reference evidence="8" key="1">
    <citation type="submission" date="2016-10" db="EMBL/GenBank/DDBJ databases">
        <authorList>
            <person name="Varghese N."/>
            <person name="Submissions S."/>
        </authorList>
    </citation>
    <scope>NUCLEOTIDE SEQUENCE [LARGE SCALE GENOMIC DNA]</scope>
    <source>
        <strain evidence="8">LMG 26416</strain>
    </source>
</reference>
<dbReference type="RefSeq" id="WP_090730098.1">
    <property type="nucleotide sequence ID" value="NZ_FNSR01000001.1"/>
</dbReference>
<dbReference type="Proteomes" id="UP000199120">
    <property type="component" value="Unassembled WGS sequence"/>
</dbReference>
<feature type="transmembrane region" description="Helical" evidence="6">
    <location>
        <begin position="378"/>
        <end position="404"/>
    </location>
</feature>
<feature type="transmembrane region" description="Helical" evidence="6">
    <location>
        <begin position="270"/>
        <end position="298"/>
    </location>
</feature>
<keyword evidence="3 6" id="KW-0812">Transmembrane</keyword>
<keyword evidence="8" id="KW-1185">Reference proteome</keyword>
<accession>A0A1H7U2G7</accession>
<dbReference type="Gene3D" id="1.20.1740.10">
    <property type="entry name" value="Amino acid/polyamine transporter I"/>
    <property type="match status" value="1"/>
</dbReference>
<dbReference type="Pfam" id="PF13520">
    <property type="entry name" value="AA_permease_2"/>
    <property type="match status" value="1"/>
</dbReference>
<feature type="transmembrane region" description="Helical" evidence="6">
    <location>
        <begin position="347"/>
        <end position="366"/>
    </location>
</feature>
<evidence type="ECO:0000256" key="1">
    <source>
        <dbReference type="ARBA" id="ARBA00004651"/>
    </source>
</evidence>
<evidence type="ECO:0000256" key="5">
    <source>
        <dbReference type="ARBA" id="ARBA00023136"/>
    </source>
</evidence>
<evidence type="ECO:0000313" key="8">
    <source>
        <dbReference type="Proteomes" id="UP000199120"/>
    </source>
</evidence>
<dbReference type="PANTHER" id="PTHR42770">
    <property type="entry name" value="AMINO ACID TRANSPORTER-RELATED"/>
    <property type="match status" value="1"/>
</dbReference>
<comment type="subcellular location">
    <subcellularLocation>
        <location evidence="1">Cell membrane</location>
        <topology evidence="1">Multi-pass membrane protein</topology>
    </subcellularLocation>
</comment>
<evidence type="ECO:0000256" key="2">
    <source>
        <dbReference type="ARBA" id="ARBA00022475"/>
    </source>
</evidence>
<feature type="transmembrane region" description="Helical" evidence="6">
    <location>
        <begin position="123"/>
        <end position="141"/>
    </location>
</feature>
<gene>
    <name evidence="7" type="ORF">SAMN05192542_11789</name>
</gene>
<dbReference type="GO" id="GO:0022857">
    <property type="term" value="F:transmembrane transporter activity"/>
    <property type="evidence" value="ECO:0007669"/>
    <property type="project" value="InterPro"/>
</dbReference>
<dbReference type="GO" id="GO:0005886">
    <property type="term" value="C:plasma membrane"/>
    <property type="evidence" value="ECO:0007669"/>
    <property type="project" value="UniProtKB-SubCell"/>
</dbReference>
<sequence length="419" mass="43418">MRDDRKKIGAVVATAMSVTIVVGAGLLALAGLSYAYAGRLGYLPWLLVAAAMLPLLEIFSYFGRTHPSAGGVVGYVRASLGPRAATVAETIVLGTFTLGIPAISLIGAGYLRQVAGAVSVTEGALGVVTVAFVAGIVGLRVSGAIQTAIAVSIVGGLMTVGVGFLCSAHPPPAAAVALEDAAAWHGVLRAVPVILFAFTGWELTAFLAEDMRDPRRDLPTSIWASFVIVTALYLFIAWIVATYALPDDRWKVAPVAQLANEWLGAAGRGWVGAIGALLVVANVVAAFVSVSRAIFAAGRDGLLPRFVGRLDRRGAPTRAMLLTYAVFVAVIAAAGLGAVRIDTLLQLAGQNFFVLYLLAVVGYVSIHRGGARRWIGYVAAVAVLGMMSLFSVEGLVYCGGLAALGLWLGRPVRTAACAD</sequence>
<dbReference type="EMBL" id="FOAJ01000017">
    <property type="protein sequence ID" value="SEL90856.1"/>
    <property type="molecule type" value="Genomic_DNA"/>
</dbReference>
<feature type="transmembrane region" description="Helical" evidence="6">
    <location>
        <begin position="190"/>
        <end position="208"/>
    </location>
</feature>
<dbReference type="PIRSF" id="PIRSF006060">
    <property type="entry name" value="AA_transporter"/>
    <property type="match status" value="1"/>
</dbReference>
<protein>
    <submittedName>
        <fullName evidence="7">Amino acid efflux transporter</fullName>
    </submittedName>
</protein>
<evidence type="ECO:0000256" key="6">
    <source>
        <dbReference type="SAM" id="Phobius"/>
    </source>
</evidence>
<dbReference type="InterPro" id="IPR050367">
    <property type="entry name" value="APC_superfamily"/>
</dbReference>
<dbReference type="OrthoDB" id="178667at2"/>
<proteinExistence type="predicted"/>
<dbReference type="InterPro" id="IPR002293">
    <property type="entry name" value="AA/rel_permease1"/>
</dbReference>
<name>A0A1H7U2G7_9BURK</name>
<dbReference type="PANTHER" id="PTHR42770:SF13">
    <property type="entry name" value="L-METHIONINE_BRANCHED-CHAIN AMINO ACID EXPORTER YJEH"/>
    <property type="match status" value="1"/>
</dbReference>
<evidence type="ECO:0000313" key="7">
    <source>
        <dbReference type="EMBL" id="SEL90856.1"/>
    </source>
</evidence>
<feature type="transmembrane region" description="Helical" evidence="6">
    <location>
        <begin position="148"/>
        <end position="170"/>
    </location>
</feature>
<feature type="transmembrane region" description="Helical" evidence="6">
    <location>
        <begin position="84"/>
        <end position="111"/>
    </location>
</feature>
<feature type="transmembrane region" description="Helical" evidence="6">
    <location>
        <begin position="319"/>
        <end position="341"/>
    </location>
</feature>
<feature type="transmembrane region" description="Helical" evidence="6">
    <location>
        <begin position="12"/>
        <end position="36"/>
    </location>
</feature>
<feature type="transmembrane region" description="Helical" evidence="6">
    <location>
        <begin position="42"/>
        <end position="63"/>
    </location>
</feature>
<keyword evidence="2" id="KW-1003">Cell membrane</keyword>
<feature type="transmembrane region" description="Helical" evidence="6">
    <location>
        <begin position="220"/>
        <end position="245"/>
    </location>
</feature>
<evidence type="ECO:0000256" key="4">
    <source>
        <dbReference type="ARBA" id="ARBA00022989"/>
    </source>
</evidence>
<dbReference type="STRING" id="416943.SAMN05445871_2361"/>
<evidence type="ECO:0000256" key="3">
    <source>
        <dbReference type="ARBA" id="ARBA00022692"/>
    </source>
</evidence>
<dbReference type="AlphaFoldDB" id="A0A1H7U2G7"/>